<dbReference type="Pfam" id="PF14223">
    <property type="entry name" value="Retrotran_gag_2"/>
    <property type="match status" value="1"/>
</dbReference>
<name>A0AAP0N8B0_LIQFO</name>
<comment type="caution">
    <text evidence="1">The sequence shown here is derived from an EMBL/GenBank/DDBJ whole genome shotgun (WGS) entry which is preliminary data.</text>
</comment>
<reference evidence="1 2" key="1">
    <citation type="journal article" date="2024" name="Plant J.">
        <title>Genome sequences and population genomics reveal climatic adaptation and genomic divergence between two closely related sweetgum species.</title>
        <authorList>
            <person name="Xu W.Q."/>
            <person name="Ren C.Q."/>
            <person name="Zhang X.Y."/>
            <person name="Comes H.P."/>
            <person name="Liu X.H."/>
            <person name="Li Y.G."/>
            <person name="Kettle C.J."/>
            <person name="Jalonen R."/>
            <person name="Gaisberger H."/>
            <person name="Ma Y.Z."/>
            <person name="Qiu Y.X."/>
        </authorList>
    </citation>
    <scope>NUCLEOTIDE SEQUENCE [LARGE SCALE GENOMIC DNA]</scope>
    <source>
        <strain evidence="1">Hangzhou</strain>
    </source>
</reference>
<dbReference type="Proteomes" id="UP001415857">
    <property type="component" value="Unassembled WGS sequence"/>
</dbReference>
<proteinExistence type="predicted"/>
<evidence type="ECO:0000313" key="2">
    <source>
        <dbReference type="Proteomes" id="UP001415857"/>
    </source>
</evidence>
<gene>
    <name evidence="1" type="ORF">L1049_010315</name>
</gene>
<protein>
    <submittedName>
        <fullName evidence="1">Uncharacterized protein</fullName>
    </submittedName>
</protein>
<sequence length="147" mass="16919">MKCTIDKSIRQSIVYTDDAKAFLDAVGKKFTKFNKAEKGTLMKLLTTTSYDGASGVREHIMKLTHFFNKLRDMKVELVDSFLVWQGHKSLPSQFDALKTTDNAQKEEWTLSEMTAIVTQEEEAMKKGKILECSYGNSCWRKPEEEFF</sequence>
<organism evidence="1 2">
    <name type="scientific">Liquidambar formosana</name>
    <name type="common">Formosan gum</name>
    <dbReference type="NCBI Taxonomy" id="63359"/>
    <lineage>
        <taxon>Eukaryota</taxon>
        <taxon>Viridiplantae</taxon>
        <taxon>Streptophyta</taxon>
        <taxon>Embryophyta</taxon>
        <taxon>Tracheophyta</taxon>
        <taxon>Spermatophyta</taxon>
        <taxon>Magnoliopsida</taxon>
        <taxon>eudicotyledons</taxon>
        <taxon>Gunneridae</taxon>
        <taxon>Pentapetalae</taxon>
        <taxon>Saxifragales</taxon>
        <taxon>Altingiaceae</taxon>
        <taxon>Liquidambar</taxon>
    </lineage>
</organism>
<dbReference type="AlphaFoldDB" id="A0AAP0N8B0"/>
<evidence type="ECO:0000313" key="1">
    <source>
        <dbReference type="EMBL" id="KAK9267878.1"/>
    </source>
</evidence>
<dbReference type="EMBL" id="JBBPBK010000016">
    <property type="protein sequence ID" value="KAK9267878.1"/>
    <property type="molecule type" value="Genomic_DNA"/>
</dbReference>
<keyword evidence="2" id="KW-1185">Reference proteome</keyword>
<accession>A0AAP0N8B0</accession>